<proteinExistence type="predicted"/>
<dbReference type="Pfam" id="PF20611">
    <property type="entry name" value="DUF6801"/>
    <property type="match status" value="2"/>
</dbReference>
<keyword evidence="1" id="KW-0732">Signal</keyword>
<dbReference type="InterPro" id="IPR046542">
    <property type="entry name" value="DUF6801"/>
</dbReference>
<feature type="domain" description="DUF6801" evidence="2">
    <location>
        <begin position="203"/>
        <end position="357"/>
    </location>
</feature>
<feature type="domain" description="DUF6801" evidence="2">
    <location>
        <begin position="32"/>
        <end position="187"/>
    </location>
</feature>
<name>A0ABU2LEN7_9ACTN</name>
<dbReference type="Proteomes" id="UP001183388">
    <property type="component" value="Unassembled WGS sequence"/>
</dbReference>
<evidence type="ECO:0000259" key="2">
    <source>
        <dbReference type="Pfam" id="PF20611"/>
    </source>
</evidence>
<gene>
    <name evidence="3" type="ORF">RM780_24305</name>
</gene>
<comment type="caution">
    <text evidence="3">The sequence shown here is derived from an EMBL/GenBank/DDBJ whole genome shotgun (WGS) entry which is preliminary data.</text>
</comment>
<evidence type="ECO:0000256" key="1">
    <source>
        <dbReference type="SAM" id="SignalP"/>
    </source>
</evidence>
<feature type="chain" id="PRO_5047454697" description="DUF6801 domain-containing protein" evidence="1">
    <location>
        <begin position="25"/>
        <end position="369"/>
    </location>
</feature>
<accession>A0ABU2LEN7</accession>
<sequence length="369" mass="37555">MLGLFFTALLTSATLPLAAGTAHAEPADQPLAYTCTLPLVGNQPATALIDVNVPEDITAGEPATIRVEGVLNLSPISAEAMRLVGATSIEGTVRAQMTVHHAGGEIPLEVPLPFPEDPTVPTSATAPLVLPVDGSYEVTIPEPGPASVVAGDLSLTLTPRNASGSPTGLGTFTSSCVLTPGQNAVLAEFDVAGGPPPGTVLGSYTCLFPLIGESPVTVAFRPQVPDTVSVGQNVSFDTPVTVTYAGNIHQAFALIGTPVIDSSGAFDLAVDGPGGEDRTLVGTSEFARINASLALPFPPLVTTGTVDAESVRFTTAGPAQLSAGELRLTVTLRRADGDIGPLETFRTTCSPVDGLAPVLAEFEVIRGGS</sequence>
<dbReference type="EMBL" id="JAVREN010000054">
    <property type="protein sequence ID" value="MDT0310052.1"/>
    <property type="molecule type" value="Genomic_DNA"/>
</dbReference>
<evidence type="ECO:0000313" key="4">
    <source>
        <dbReference type="Proteomes" id="UP001183388"/>
    </source>
</evidence>
<organism evidence="3 4">
    <name type="scientific">Streptomyces boetiae</name>
    <dbReference type="NCBI Taxonomy" id="3075541"/>
    <lineage>
        <taxon>Bacteria</taxon>
        <taxon>Bacillati</taxon>
        <taxon>Actinomycetota</taxon>
        <taxon>Actinomycetes</taxon>
        <taxon>Kitasatosporales</taxon>
        <taxon>Streptomycetaceae</taxon>
        <taxon>Streptomyces</taxon>
    </lineage>
</organism>
<keyword evidence="4" id="KW-1185">Reference proteome</keyword>
<protein>
    <recommendedName>
        <fullName evidence="2">DUF6801 domain-containing protein</fullName>
    </recommendedName>
</protein>
<dbReference type="RefSeq" id="WP_311633026.1">
    <property type="nucleotide sequence ID" value="NZ_JAVREN010000054.1"/>
</dbReference>
<feature type="signal peptide" evidence="1">
    <location>
        <begin position="1"/>
        <end position="24"/>
    </location>
</feature>
<reference evidence="4" key="1">
    <citation type="submission" date="2023-07" db="EMBL/GenBank/DDBJ databases">
        <title>30 novel species of actinomycetes from the DSMZ collection.</title>
        <authorList>
            <person name="Nouioui I."/>
        </authorList>
    </citation>
    <scope>NUCLEOTIDE SEQUENCE [LARGE SCALE GENOMIC DNA]</scope>
    <source>
        <strain evidence="4">DSM 44917</strain>
    </source>
</reference>
<evidence type="ECO:0000313" key="3">
    <source>
        <dbReference type="EMBL" id="MDT0310052.1"/>
    </source>
</evidence>